<proteinExistence type="evidence at transcript level"/>
<keyword evidence="1" id="KW-0175">Coiled coil</keyword>
<name>A0A6F9DHN3_9ASCI</name>
<feature type="compositionally biased region" description="Basic and acidic residues" evidence="2">
    <location>
        <begin position="536"/>
        <end position="550"/>
    </location>
</feature>
<feature type="compositionally biased region" description="Basic and acidic residues" evidence="2">
    <location>
        <begin position="583"/>
        <end position="595"/>
    </location>
</feature>
<feature type="coiled-coil region" evidence="1">
    <location>
        <begin position="809"/>
        <end position="836"/>
    </location>
</feature>
<feature type="region of interest" description="Disordered" evidence="2">
    <location>
        <begin position="1297"/>
        <end position="1340"/>
    </location>
</feature>
<dbReference type="PANTHER" id="PTHR15286">
    <property type="entry name" value="RAS-ASSOCIATING DOMAIN CONTAINING PROTEIN"/>
    <property type="match status" value="1"/>
</dbReference>
<dbReference type="CDD" id="cd16123">
    <property type="entry name" value="RA_RASSF7_like"/>
    <property type="match status" value="1"/>
</dbReference>
<feature type="region of interest" description="Disordered" evidence="2">
    <location>
        <begin position="742"/>
        <end position="783"/>
    </location>
</feature>
<feature type="domain" description="Ras-associating" evidence="3">
    <location>
        <begin position="18"/>
        <end position="107"/>
    </location>
</feature>
<accession>A0A6F9DHN3</accession>
<gene>
    <name evidence="4" type="primary">LOC100177998</name>
</gene>
<dbReference type="Gene3D" id="3.10.20.90">
    <property type="entry name" value="Phosphatidylinositol 3-kinase Catalytic Subunit, Chain A, domain 1"/>
    <property type="match status" value="1"/>
</dbReference>
<feature type="region of interest" description="Disordered" evidence="2">
    <location>
        <begin position="886"/>
        <end position="909"/>
    </location>
</feature>
<feature type="region of interest" description="Disordered" evidence="2">
    <location>
        <begin position="1047"/>
        <end position="1208"/>
    </location>
</feature>
<organism evidence="4">
    <name type="scientific">Phallusia mammillata</name>
    <dbReference type="NCBI Taxonomy" id="59560"/>
    <lineage>
        <taxon>Eukaryota</taxon>
        <taxon>Metazoa</taxon>
        <taxon>Chordata</taxon>
        <taxon>Tunicata</taxon>
        <taxon>Ascidiacea</taxon>
        <taxon>Phlebobranchia</taxon>
        <taxon>Ascidiidae</taxon>
        <taxon>Phallusia</taxon>
    </lineage>
</organism>
<feature type="compositionally biased region" description="Basic and acidic residues" evidence="2">
    <location>
        <begin position="1162"/>
        <end position="1177"/>
    </location>
</feature>
<dbReference type="InterPro" id="IPR033593">
    <property type="entry name" value="N-RASSF"/>
</dbReference>
<feature type="region of interest" description="Disordered" evidence="2">
    <location>
        <begin position="1238"/>
        <end position="1264"/>
    </location>
</feature>
<dbReference type="EMBL" id="LR786553">
    <property type="protein sequence ID" value="CAB3262090.1"/>
    <property type="molecule type" value="mRNA"/>
</dbReference>
<sequence length="1355" mass="149334">MATITVRMGREEKEISGLTRRTTCSDVLQALLKDKKIDNNNEAGTNNDDLASCDSKSLKEIAQSYVIVETWRGCEKPLPPRTRILAVWQAWGKEQCHVKFSLKKSRHIRFRESENKEQVNNQYNSMIAKMSMQHPEAISFLHKLSHGQKRRIRRNIMQYQRAVLIQHTKETTVDNGAPADAPLRHFNLDDNAIDSAANKCGKPRGKQLDNERVTLSEEKFVDGVVTGPDCLLHHSGKSKFIQSALDNKDFNREYCNYRRRNHHRRRSFMLDDSDGHSDQNDLLSPTHHRHNISHYPYCQKSRRRSRSSSKRRRRSKTRRQGGVSKSSRGRHGRLHNRVSTDDTTTSTGTATSTEAEVECEDSHSPGEDADDEKSIKAEYGSTPVRKVLPYPTVLLSPCSDSYSSGTATATTATDSSSGTTTCSETSNTSGSSLSGTSSSEMSSSTEHWEAAFFASRLAAPKPAPVPAKPAVPEKTRTPGNNSSAAKLFRKVPQGLIGSFRKKKRSTPQPTENSSTKANNAKTTGKRTVTFAASPPTHKDRNSTTKERSDKGVTTTYDSSASKADTGVSTVEKEPQTQDNPATESKHESGLEESKSIEKWKQIILSQDKLLKEKQEKVASTHVDIQKIESEVHRWRTQTHGKNYVQDTYLSGMEAPSAASKSRFGSNSLRPPQWLAECQDAVALSEYVDSCQKVVEMQLKIEEHKRQFEIVLQDMQDEVWKASNDPSAKSQAVNPITAAASALGLVPSKDDGDSSDDESNTRHESLMVSSGKQQKSTTDNTNDREKIAAAEATLEVERSNTEMEANLYLSLRLSSELQEVEQKMDSSQRLLQAKGETLLAMVRNLAESPDGISPELWEEYGDLLTAYDAEVSLQRYLAACADNKDETSASQSEDAAADGTDEPLSSPTTSALHHALSPWLWCEHCKIELEQQQRGHAFDGQTPPVSPHWISHSGMPLNLSELPLPSPTAVTSPPRAIAPLLPMPPINVCNDSDYEDLSNDNKGDAATSTIISTENAIPRGMVLRHSGRHQKDKQQIAAQLNYLAVNRNNSANHTDDSGNASATSSLASSNSDGGSIDMGSRNSSCDGGSPCPGAESQDSGSSSPFFIHGKRSGWMSKFPFPPKHNEDGRGNSRSPLRYTQHRSSSNGPMKPVVPPKPNATHSNEQKRLPRPSKDDMDRLQQQQKLIRRNSGGRRRNPAPTNDDKQAFGRRASSFGKAGVGVLPNRLNGLVSHPIVNNSHCDLRQRDSSQNRGGQNKVRAASTKPNSQIVNKAKHPMRHAPSPIDIISNVGGVASAPCSPHGYQHQKLHPRDPRRILNSGDVKRRIHSDTYDNDSDTGLSSLHSADSDLVMYSETLV</sequence>
<feature type="compositionally biased region" description="Low complexity" evidence="2">
    <location>
        <begin position="1056"/>
        <end position="1074"/>
    </location>
</feature>
<feature type="compositionally biased region" description="Basic residues" evidence="2">
    <location>
        <begin position="327"/>
        <end position="336"/>
    </location>
</feature>
<feature type="region of interest" description="Disordered" evidence="2">
    <location>
        <begin position="459"/>
        <end position="595"/>
    </location>
</feature>
<feature type="compositionally biased region" description="Low complexity" evidence="2">
    <location>
        <begin position="341"/>
        <end position="354"/>
    </location>
</feature>
<feature type="compositionally biased region" description="Polar residues" evidence="2">
    <location>
        <begin position="506"/>
        <end position="526"/>
    </location>
</feature>
<evidence type="ECO:0000256" key="2">
    <source>
        <dbReference type="SAM" id="MobiDB-lite"/>
    </source>
</evidence>
<feature type="region of interest" description="Disordered" evidence="2">
    <location>
        <begin position="268"/>
        <end position="380"/>
    </location>
</feature>
<reference evidence="4" key="1">
    <citation type="submission" date="2020-04" db="EMBL/GenBank/DDBJ databases">
        <authorList>
            <person name="Neveu A P."/>
        </authorList>
    </citation>
    <scope>NUCLEOTIDE SEQUENCE</scope>
    <source>
        <tissue evidence="4">Whole embryo</tissue>
    </source>
</reference>
<dbReference type="GO" id="GO:0007165">
    <property type="term" value="P:signal transduction"/>
    <property type="evidence" value="ECO:0007669"/>
    <property type="project" value="InterPro"/>
</dbReference>
<feature type="compositionally biased region" description="Basic and acidic residues" evidence="2">
    <location>
        <begin position="1307"/>
        <end position="1328"/>
    </location>
</feature>
<evidence type="ECO:0000313" key="4">
    <source>
        <dbReference type="EMBL" id="CAB3262090.1"/>
    </source>
</evidence>
<evidence type="ECO:0000256" key="1">
    <source>
        <dbReference type="SAM" id="Coils"/>
    </source>
</evidence>
<feature type="compositionally biased region" description="Basic and acidic residues" evidence="2">
    <location>
        <begin position="360"/>
        <end position="376"/>
    </location>
</feature>
<feature type="region of interest" description="Disordered" evidence="2">
    <location>
        <begin position="399"/>
        <end position="443"/>
    </location>
</feature>
<feature type="compositionally biased region" description="Polar residues" evidence="2">
    <location>
        <begin position="551"/>
        <end position="568"/>
    </location>
</feature>
<feature type="compositionally biased region" description="Basic residues" evidence="2">
    <location>
        <begin position="300"/>
        <end position="319"/>
    </location>
</feature>
<protein>
    <submittedName>
        <fullName evidence="4">Uncharacterized protein LOC100177998</fullName>
    </submittedName>
</protein>
<feature type="compositionally biased region" description="Polar residues" evidence="2">
    <location>
        <begin position="766"/>
        <end position="779"/>
    </location>
</feature>
<dbReference type="PROSITE" id="PS50200">
    <property type="entry name" value="RA"/>
    <property type="match status" value="1"/>
</dbReference>
<dbReference type="InterPro" id="IPR029071">
    <property type="entry name" value="Ubiquitin-like_domsf"/>
</dbReference>
<dbReference type="InterPro" id="IPR000159">
    <property type="entry name" value="RA_dom"/>
</dbReference>
<dbReference type="PANTHER" id="PTHR15286:SF1">
    <property type="entry name" value="FI07216P"/>
    <property type="match status" value="1"/>
</dbReference>
<dbReference type="SUPFAM" id="SSF54236">
    <property type="entry name" value="Ubiquitin-like"/>
    <property type="match status" value="1"/>
</dbReference>
<feature type="compositionally biased region" description="Basic residues" evidence="2">
    <location>
        <begin position="1184"/>
        <end position="1195"/>
    </location>
</feature>
<evidence type="ECO:0000259" key="3">
    <source>
        <dbReference type="PROSITE" id="PS50200"/>
    </source>
</evidence>